<dbReference type="Proteomes" id="UP000274429">
    <property type="component" value="Unassembled WGS sequence"/>
</dbReference>
<proteinExistence type="predicted"/>
<protein>
    <submittedName>
        <fullName evidence="3">Transposase</fullName>
    </submittedName>
</protein>
<organism evidence="3">
    <name type="scientific">Hydatigena taeniaeformis</name>
    <name type="common">Feline tapeworm</name>
    <name type="synonym">Taenia taeniaeformis</name>
    <dbReference type="NCBI Taxonomy" id="6205"/>
    <lineage>
        <taxon>Eukaryota</taxon>
        <taxon>Metazoa</taxon>
        <taxon>Spiralia</taxon>
        <taxon>Lophotrochozoa</taxon>
        <taxon>Platyhelminthes</taxon>
        <taxon>Cestoda</taxon>
        <taxon>Eucestoda</taxon>
        <taxon>Cyclophyllidea</taxon>
        <taxon>Taeniidae</taxon>
        <taxon>Hydatigera</taxon>
    </lineage>
</organism>
<reference evidence="1 2" key="2">
    <citation type="submission" date="2018-11" db="EMBL/GenBank/DDBJ databases">
        <authorList>
            <consortium name="Pathogen Informatics"/>
        </authorList>
    </citation>
    <scope>NUCLEOTIDE SEQUENCE [LARGE SCALE GENOMIC DNA]</scope>
</reference>
<keyword evidence="2" id="KW-1185">Reference proteome</keyword>
<sequence>MEEFPTFCELNRLLASCDFEALLGHIMTVSVYQGGTNRSQMVNGTAHIRPPRAYRGQSKPAIGVEMIDSGCSSSKYIKSAICSTNCDSSH</sequence>
<gene>
    <name evidence="1" type="ORF">TTAC_LOCUS3875</name>
</gene>
<evidence type="ECO:0000313" key="2">
    <source>
        <dbReference type="Proteomes" id="UP000274429"/>
    </source>
</evidence>
<accession>A0A0R3WT00</accession>
<reference evidence="3" key="1">
    <citation type="submission" date="2017-02" db="UniProtKB">
        <authorList>
            <consortium name="WormBaseParasite"/>
        </authorList>
    </citation>
    <scope>IDENTIFICATION</scope>
</reference>
<dbReference type="AlphaFoldDB" id="A0A0R3WT00"/>
<dbReference type="EMBL" id="UYWX01003208">
    <property type="protein sequence ID" value="VDM23649.1"/>
    <property type="molecule type" value="Genomic_DNA"/>
</dbReference>
<evidence type="ECO:0000313" key="1">
    <source>
        <dbReference type="EMBL" id="VDM23649.1"/>
    </source>
</evidence>
<name>A0A0R3WT00_HYDTA</name>
<evidence type="ECO:0000313" key="3">
    <source>
        <dbReference type="WBParaSite" id="TTAC_0000389001-mRNA-1"/>
    </source>
</evidence>
<dbReference type="WBParaSite" id="TTAC_0000389001-mRNA-1">
    <property type="protein sequence ID" value="TTAC_0000389001-mRNA-1"/>
    <property type="gene ID" value="TTAC_0000389001"/>
</dbReference>